<dbReference type="EMBL" id="CM047900">
    <property type="protein sequence ID" value="KAJ0099199.1"/>
    <property type="molecule type" value="Genomic_DNA"/>
</dbReference>
<comment type="caution">
    <text evidence="1">The sequence shown here is derived from an EMBL/GenBank/DDBJ whole genome shotgun (WGS) entry which is preliminary data.</text>
</comment>
<sequence length="106" mass="12177">MENLMGLLRIHVTKGVNLAIRDVRSSDPYVTIRMGRQFDGVQLLTALFIDFCAVFKLKTRVVKHDVNPEWDEDLTLFIADPHLPIQLSAYDRDTFSPDISPTIYKL</sequence>
<name>A0ACC1BK37_9ROSI</name>
<reference evidence="2" key="1">
    <citation type="journal article" date="2023" name="G3 (Bethesda)">
        <title>Genome assembly and association tests identify interacting loci associated with vigor, precocity, and sex in interspecific pistachio rootstocks.</title>
        <authorList>
            <person name="Palmer W."/>
            <person name="Jacygrad E."/>
            <person name="Sagayaradj S."/>
            <person name="Cavanaugh K."/>
            <person name="Han R."/>
            <person name="Bertier L."/>
            <person name="Beede B."/>
            <person name="Kafkas S."/>
            <person name="Golino D."/>
            <person name="Preece J."/>
            <person name="Michelmore R."/>
        </authorList>
    </citation>
    <scope>NUCLEOTIDE SEQUENCE [LARGE SCALE GENOMIC DNA]</scope>
</reference>
<evidence type="ECO:0000313" key="1">
    <source>
        <dbReference type="EMBL" id="KAJ0099199.1"/>
    </source>
</evidence>
<gene>
    <name evidence="1" type="ORF">Patl1_21294</name>
</gene>
<evidence type="ECO:0000313" key="2">
    <source>
        <dbReference type="Proteomes" id="UP001164250"/>
    </source>
</evidence>
<organism evidence="1 2">
    <name type="scientific">Pistacia atlantica</name>
    <dbReference type="NCBI Taxonomy" id="434234"/>
    <lineage>
        <taxon>Eukaryota</taxon>
        <taxon>Viridiplantae</taxon>
        <taxon>Streptophyta</taxon>
        <taxon>Embryophyta</taxon>
        <taxon>Tracheophyta</taxon>
        <taxon>Spermatophyta</taxon>
        <taxon>Magnoliopsida</taxon>
        <taxon>eudicotyledons</taxon>
        <taxon>Gunneridae</taxon>
        <taxon>Pentapetalae</taxon>
        <taxon>rosids</taxon>
        <taxon>malvids</taxon>
        <taxon>Sapindales</taxon>
        <taxon>Anacardiaceae</taxon>
        <taxon>Pistacia</taxon>
    </lineage>
</organism>
<protein>
    <submittedName>
        <fullName evidence="1">Uncharacterized protein</fullName>
    </submittedName>
</protein>
<accession>A0ACC1BK37</accession>
<dbReference type="Proteomes" id="UP001164250">
    <property type="component" value="Chromosome 4"/>
</dbReference>
<keyword evidence="2" id="KW-1185">Reference proteome</keyword>
<proteinExistence type="predicted"/>